<organism evidence="1 2">
    <name type="scientific">Rhododendron simsii</name>
    <name type="common">Sims's rhododendron</name>
    <dbReference type="NCBI Taxonomy" id="118357"/>
    <lineage>
        <taxon>Eukaryota</taxon>
        <taxon>Viridiplantae</taxon>
        <taxon>Streptophyta</taxon>
        <taxon>Embryophyta</taxon>
        <taxon>Tracheophyta</taxon>
        <taxon>Spermatophyta</taxon>
        <taxon>Magnoliopsida</taxon>
        <taxon>eudicotyledons</taxon>
        <taxon>Gunneridae</taxon>
        <taxon>Pentapetalae</taxon>
        <taxon>asterids</taxon>
        <taxon>Ericales</taxon>
        <taxon>Ericaceae</taxon>
        <taxon>Ericoideae</taxon>
        <taxon>Rhodoreae</taxon>
        <taxon>Rhododendron</taxon>
    </lineage>
</organism>
<reference evidence="1" key="1">
    <citation type="submission" date="2019-11" db="EMBL/GenBank/DDBJ databases">
        <authorList>
            <person name="Liu Y."/>
            <person name="Hou J."/>
            <person name="Li T.-Q."/>
            <person name="Guan C.-H."/>
            <person name="Wu X."/>
            <person name="Wu H.-Z."/>
            <person name="Ling F."/>
            <person name="Zhang R."/>
            <person name="Shi X.-G."/>
            <person name="Ren J.-P."/>
            <person name="Chen E.-F."/>
            <person name="Sun J.-M."/>
        </authorList>
    </citation>
    <scope>NUCLEOTIDE SEQUENCE</scope>
    <source>
        <strain evidence="1">Adult_tree_wgs_1</strain>
        <tissue evidence="1">Leaves</tissue>
    </source>
</reference>
<dbReference type="AlphaFoldDB" id="A0A834LCW9"/>
<keyword evidence="2" id="KW-1185">Reference proteome</keyword>
<evidence type="ECO:0000313" key="2">
    <source>
        <dbReference type="Proteomes" id="UP000626092"/>
    </source>
</evidence>
<dbReference type="Proteomes" id="UP000626092">
    <property type="component" value="Unassembled WGS sequence"/>
</dbReference>
<protein>
    <submittedName>
        <fullName evidence="1">Uncharacterized protein</fullName>
    </submittedName>
</protein>
<dbReference type="OrthoDB" id="1743259at2759"/>
<proteinExistence type="predicted"/>
<gene>
    <name evidence="1" type="ORF">RHSIM_Rhsim10G0010900</name>
</gene>
<evidence type="ECO:0000313" key="1">
    <source>
        <dbReference type="EMBL" id="KAF7129496.1"/>
    </source>
</evidence>
<dbReference type="EMBL" id="WJXA01000010">
    <property type="protein sequence ID" value="KAF7129496.1"/>
    <property type="molecule type" value="Genomic_DNA"/>
</dbReference>
<accession>A0A834LCW9</accession>
<name>A0A834LCW9_RHOSS</name>
<comment type="caution">
    <text evidence="1">The sequence shown here is derived from an EMBL/GenBank/DDBJ whole genome shotgun (WGS) entry which is preliminary data.</text>
</comment>
<sequence>MENGEIPEDANERKSSFFESKMYGTISGGSRKLILCVFLFVLITDCPGPQSESAGKSDACEGCPNQEVCATAPKGPDPVCHVICDVAYVSRRSHVLDVGFSYGSEVSQRPRVQTHTRMCFRLLEHCRASLKPPRYVVLSFQMLMNALVKSQNLVSLTEPALTADFGALCLGG</sequence>